<evidence type="ECO:0000313" key="1">
    <source>
        <dbReference type="EMBL" id="CAL1367261.1"/>
    </source>
</evidence>
<dbReference type="AlphaFoldDB" id="A0AAV2D5R8"/>
<dbReference type="EMBL" id="OZ034815">
    <property type="protein sequence ID" value="CAL1367261.1"/>
    <property type="molecule type" value="Genomic_DNA"/>
</dbReference>
<evidence type="ECO:0000313" key="2">
    <source>
        <dbReference type="Proteomes" id="UP001497516"/>
    </source>
</evidence>
<proteinExistence type="predicted"/>
<name>A0AAV2D5R8_9ROSI</name>
<organism evidence="1 2">
    <name type="scientific">Linum trigynum</name>
    <dbReference type="NCBI Taxonomy" id="586398"/>
    <lineage>
        <taxon>Eukaryota</taxon>
        <taxon>Viridiplantae</taxon>
        <taxon>Streptophyta</taxon>
        <taxon>Embryophyta</taxon>
        <taxon>Tracheophyta</taxon>
        <taxon>Spermatophyta</taxon>
        <taxon>Magnoliopsida</taxon>
        <taxon>eudicotyledons</taxon>
        <taxon>Gunneridae</taxon>
        <taxon>Pentapetalae</taxon>
        <taxon>rosids</taxon>
        <taxon>fabids</taxon>
        <taxon>Malpighiales</taxon>
        <taxon>Linaceae</taxon>
        <taxon>Linum</taxon>
    </lineage>
</organism>
<accession>A0AAV2D5R8</accession>
<dbReference type="Proteomes" id="UP001497516">
    <property type="component" value="Chromosome 2"/>
</dbReference>
<gene>
    <name evidence="1" type="ORF">LTRI10_LOCUS11024</name>
</gene>
<protein>
    <submittedName>
        <fullName evidence="1">Uncharacterized protein</fullName>
    </submittedName>
</protein>
<keyword evidence="2" id="KW-1185">Reference proteome</keyword>
<reference evidence="1 2" key="1">
    <citation type="submission" date="2024-04" db="EMBL/GenBank/DDBJ databases">
        <authorList>
            <person name="Fracassetti M."/>
        </authorList>
    </citation>
    <scope>NUCLEOTIDE SEQUENCE [LARGE SCALE GENOMIC DNA]</scope>
</reference>
<sequence>MPMMKEASCWSIRNGETTRFWRHPWIENGLILEDYLIKEITKEERSLLCLTGLRKELSGIGKGLKSSSLMTSSC</sequence>